<feature type="non-terminal residue" evidence="1">
    <location>
        <position position="97"/>
    </location>
</feature>
<keyword evidence="2" id="KW-1185">Reference proteome</keyword>
<evidence type="ECO:0000313" key="1">
    <source>
        <dbReference type="EMBL" id="KAF4446426.1"/>
    </source>
</evidence>
<comment type="caution">
    <text evidence="1">The sequence shown here is derived from an EMBL/GenBank/DDBJ whole genome shotgun (WGS) entry which is preliminary data.</text>
</comment>
<name>A0A8H4KAP9_9HYPO</name>
<gene>
    <name evidence="1" type="ORF">FALBO_17078</name>
</gene>
<accession>A0A8H4KAP9</accession>
<proteinExistence type="predicted"/>
<sequence length="97" mass="10092">EGNAPQTRSRVAAARAELVAAADAANAALEADLVQRQVPCLACLNSALAGQSTGVCMAKPGARRYESEEHCPRYNTISISGSTHPPSFVLMPCAIPI</sequence>
<protein>
    <submittedName>
        <fullName evidence="1">Uncharacterized protein</fullName>
    </submittedName>
</protein>
<dbReference type="OrthoDB" id="5104099at2759"/>
<feature type="non-terminal residue" evidence="1">
    <location>
        <position position="1"/>
    </location>
</feature>
<dbReference type="Proteomes" id="UP000554235">
    <property type="component" value="Unassembled WGS sequence"/>
</dbReference>
<reference evidence="1 2" key="1">
    <citation type="submission" date="2020-01" db="EMBL/GenBank/DDBJ databases">
        <title>Identification and distribution of gene clusters putatively required for synthesis of sphingolipid metabolism inhibitors in phylogenetically diverse species of the filamentous fungus Fusarium.</title>
        <authorList>
            <person name="Kim H.-S."/>
            <person name="Busman M."/>
            <person name="Brown D.W."/>
            <person name="Divon H."/>
            <person name="Uhlig S."/>
            <person name="Proctor R.H."/>
        </authorList>
    </citation>
    <scope>NUCLEOTIDE SEQUENCE [LARGE SCALE GENOMIC DNA]</scope>
    <source>
        <strain evidence="1 2">NRRL 20459</strain>
    </source>
</reference>
<organism evidence="1 2">
    <name type="scientific">Fusarium albosuccineum</name>
    <dbReference type="NCBI Taxonomy" id="1237068"/>
    <lineage>
        <taxon>Eukaryota</taxon>
        <taxon>Fungi</taxon>
        <taxon>Dikarya</taxon>
        <taxon>Ascomycota</taxon>
        <taxon>Pezizomycotina</taxon>
        <taxon>Sordariomycetes</taxon>
        <taxon>Hypocreomycetidae</taxon>
        <taxon>Hypocreales</taxon>
        <taxon>Nectriaceae</taxon>
        <taxon>Fusarium</taxon>
        <taxon>Fusarium decemcellulare species complex</taxon>
    </lineage>
</organism>
<dbReference type="AlphaFoldDB" id="A0A8H4KAP9"/>
<dbReference type="EMBL" id="JAADYS010003533">
    <property type="protein sequence ID" value="KAF4446426.1"/>
    <property type="molecule type" value="Genomic_DNA"/>
</dbReference>
<evidence type="ECO:0000313" key="2">
    <source>
        <dbReference type="Proteomes" id="UP000554235"/>
    </source>
</evidence>